<evidence type="ECO:0000256" key="1">
    <source>
        <dbReference type="ARBA" id="ARBA00022737"/>
    </source>
</evidence>
<sequence>MEIQTDLQSGAFETSPESLSPNSDPNPEHLTDHDTSDEENRKGVRQMFTTEEDNRLVELVKEHGDKNWRVISKHMPNRTTRQCRERYRNYLSPKVTNGPWTAEEDLLLEQKYIEYGPKWATIAQFFKSRSDVNIKNRWASNRHKATRTAPRTLLESLFIPKRQFFNTLQALLLPQLKKQQQINNLIQQKQIIMQQQQQQQQQKQQQIQQQPQDSDDQINSNNLDSISPFSSLSSNLSLLNSNVNGINSVNLGNAAQFQQQIVSTLHEDEFLQPILSSDDDLIVHVADSSLAPSEEFSSCLDPFDVCQTSFTTEFESFF</sequence>
<evidence type="ECO:0000256" key="3">
    <source>
        <dbReference type="SAM" id="MobiDB-lite"/>
    </source>
</evidence>
<keyword evidence="7" id="KW-1185">Reference proteome</keyword>
<dbReference type="PROSITE" id="PS50090">
    <property type="entry name" value="MYB_LIKE"/>
    <property type="match status" value="2"/>
</dbReference>
<evidence type="ECO:0000256" key="2">
    <source>
        <dbReference type="ARBA" id="ARBA00023125"/>
    </source>
</evidence>
<dbReference type="RefSeq" id="XP_068366559.1">
    <property type="nucleotide sequence ID" value="XM_068498951.1"/>
</dbReference>
<keyword evidence="2" id="KW-0238">DNA-binding</keyword>
<keyword evidence="1" id="KW-0677">Repeat</keyword>
<dbReference type="PANTHER" id="PTHR45614">
    <property type="entry name" value="MYB PROTEIN-RELATED"/>
    <property type="match status" value="1"/>
</dbReference>
<feature type="compositionally biased region" description="Polar residues" evidence="3">
    <location>
        <begin position="1"/>
        <end position="25"/>
    </location>
</feature>
<comment type="caution">
    <text evidence="6">The sequence shown here is derived from an EMBL/GenBank/DDBJ whole genome shotgun (WGS) entry which is preliminary data.</text>
</comment>
<evidence type="ECO:0000259" key="5">
    <source>
        <dbReference type="PROSITE" id="PS51294"/>
    </source>
</evidence>
<dbReference type="SUPFAM" id="SSF46689">
    <property type="entry name" value="Homeodomain-like"/>
    <property type="match status" value="1"/>
</dbReference>
<name>A0A1J4KQ57_9EUKA</name>
<dbReference type="EMBL" id="MLAK01000526">
    <property type="protein sequence ID" value="OHT13423.1"/>
    <property type="molecule type" value="Genomic_DNA"/>
</dbReference>
<dbReference type="Proteomes" id="UP000179807">
    <property type="component" value="Unassembled WGS sequence"/>
</dbReference>
<dbReference type="Gene3D" id="1.10.10.60">
    <property type="entry name" value="Homeodomain-like"/>
    <property type="match status" value="2"/>
</dbReference>
<evidence type="ECO:0000259" key="4">
    <source>
        <dbReference type="PROSITE" id="PS50090"/>
    </source>
</evidence>
<evidence type="ECO:0000313" key="7">
    <source>
        <dbReference type="Proteomes" id="UP000179807"/>
    </source>
</evidence>
<dbReference type="InterPro" id="IPR017930">
    <property type="entry name" value="Myb_dom"/>
</dbReference>
<feature type="domain" description="HTH myb-type" evidence="5">
    <location>
        <begin position="98"/>
        <end position="146"/>
    </location>
</feature>
<dbReference type="CDD" id="cd00167">
    <property type="entry name" value="SANT"/>
    <property type="match status" value="2"/>
</dbReference>
<feature type="region of interest" description="Disordered" evidence="3">
    <location>
        <begin position="202"/>
        <end position="224"/>
    </location>
</feature>
<dbReference type="SMART" id="SM00717">
    <property type="entry name" value="SANT"/>
    <property type="match status" value="2"/>
</dbReference>
<dbReference type="AlphaFoldDB" id="A0A1J4KQ57"/>
<dbReference type="PROSITE" id="PS51294">
    <property type="entry name" value="HTH_MYB"/>
    <property type="match status" value="2"/>
</dbReference>
<dbReference type="VEuPathDB" id="TrichDB:TRFO_16403"/>
<gene>
    <name evidence="6" type="ORF">TRFO_16403</name>
</gene>
<dbReference type="FunFam" id="1.10.10.60:FF:000010">
    <property type="entry name" value="Transcriptional activator Myb isoform A"/>
    <property type="match status" value="1"/>
</dbReference>
<feature type="domain" description="Myb-like" evidence="4">
    <location>
        <begin position="40"/>
        <end position="91"/>
    </location>
</feature>
<dbReference type="PANTHER" id="PTHR45614:SF253">
    <property type="entry name" value="CHROMOSOME UNDETERMINED SCAFFOLD_38, WHOLE GENOME SHOTGUN SEQUENCE"/>
    <property type="match status" value="1"/>
</dbReference>
<reference evidence="6" key="1">
    <citation type="submission" date="2016-10" db="EMBL/GenBank/DDBJ databases">
        <authorList>
            <person name="Benchimol M."/>
            <person name="Almeida L.G."/>
            <person name="Vasconcelos A.T."/>
            <person name="Perreira-Neves A."/>
            <person name="Rosa I.A."/>
            <person name="Tasca T."/>
            <person name="Bogo M.R."/>
            <person name="de Souza W."/>
        </authorList>
    </citation>
    <scope>NUCLEOTIDE SEQUENCE [LARGE SCALE GENOMIC DNA]</scope>
    <source>
        <strain evidence="6">K</strain>
    </source>
</reference>
<proteinExistence type="predicted"/>
<evidence type="ECO:0000313" key="6">
    <source>
        <dbReference type="EMBL" id="OHT13423.1"/>
    </source>
</evidence>
<dbReference type="InterPro" id="IPR009057">
    <property type="entry name" value="Homeodomain-like_sf"/>
</dbReference>
<dbReference type="GO" id="GO:0000978">
    <property type="term" value="F:RNA polymerase II cis-regulatory region sequence-specific DNA binding"/>
    <property type="evidence" value="ECO:0007669"/>
    <property type="project" value="TreeGrafter"/>
</dbReference>
<feature type="domain" description="Myb-like" evidence="4">
    <location>
        <begin position="92"/>
        <end position="142"/>
    </location>
</feature>
<feature type="region of interest" description="Disordered" evidence="3">
    <location>
        <begin position="1"/>
        <end position="50"/>
    </location>
</feature>
<dbReference type="InterPro" id="IPR050560">
    <property type="entry name" value="MYB_TF"/>
</dbReference>
<evidence type="ECO:0008006" key="8">
    <source>
        <dbReference type="Google" id="ProtNLM"/>
    </source>
</evidence>
<protein>
    <recommendedName>
        <fullName evidence="8">Myb-like DNA-binding domain containing protein</fullName>
    </recommendedName>
</protein>
<accession>A0A1J4KQ57</accession>
<dbReference type="InterPro" id="IPR001005">
    <property type="entry name" value="SANT/Myb"/>
</dbReference>
<feature type="compositionally biased region" description="Basic and acidic residues" evidence="3">
    <location>
        <begin position="26"/>
        <end position="42"/>
    </location>
</feature>
<dbReference type="GO" id="GO:0000981">
    <property type="term" value="F:DNA-binding transcription factor activity, RNA polymerase II-specific"/>
    <property type="evidence" value="ECO:0007669"/>
    <property type="project" value="TreeGrafter"/>
</dbReference>
<feature type="domain" description="HTH myb-type" evidence="5">
    <location>
        <begin position="40"/>
        <end position="95"/>
    </location>
</feature>
<dbReference type="GeneID" id="94833655"/>
<dbReference type="Pfam" id="PF00249">
    <property type="entry name" value="Myb_DNA-binding"/>
    <property type="match status" value="2"/>
</dbReference>
<organism evidence="6 7">
    <name type="scientific">Tritrichomonas foetus</name>
    <dbReference type="NCBI Taxonomy" id="1144522"/>
    <lineage>
        <taxon>Eukaryota</taxon>
        <taxon>Metamonada</taxon>
        <taxon>Parabasalia</taxon>
        <taxon>Tritrichomonadida</taxon>
        <taxon>Tritrichomonadidae</taxon>
        <taxon>Tritrichomonas</taxon>
    </lineage>
</organism>
<dbReference type="OrthoDB" id="2143914at2759"/>
<dbReference type="GO" id="GO:0005634">
    <property type="term" value="C:nucleus"/>
    <property type="evidence" value="ECO:0007669"/>
    <property type="project" value="TreeGrafter"/>
</dbReference>